<evidence type="ECO:0000256" key="1">
    <source>
        <dbReference type="SAM" id="MobiDB-lite"/>
    </source>
</evidence>
<feature type="region of interest" description="Disordered" evidence="1">
    <location>
        <begin position="422"/>
        <end position="443"/>
    </location>
</feature>
<name>A0A0G4I8G8_9ALVE</name>
<sequence length="650" mass="69702">MADASQSRRSSVSSKRSPRKDPVFLGPLPVSLFDRTLEFLPLRNVLFLSSVSHMWVSHLSFPSFMQSVRVDKTLWESDIAHLGKLRLILSCFQEIRVMKVEDLVPYYYATDVVGMIERSASCLRTLVLQNVPLRFQAKGMTQQGQVCLGTSLLNMIGEGRLPHLTALGLPSVDPTDLPRVLGAAVAQTSFLRERGEERSRGVSEGERHGLKLFISDCRVLGLSDMHRVCNVLKVKEEKEKGGQGETGCSWAPQVSFGCLCITFFSPREYRDPSGPLFLSPACVSSVKTLEVECGPTHWQRFSSSGGMGSFGFSEAEGGPQRVCVSGGGSLVFEGLPCANSLPPWLDISGFREVSIRLPFESASKGLYMDIASEDVPSVLRTQTKQLRERESQVEENGKKKEKLAVSVQVTPADGPFLLSAAHQGRQSRDSLQGTPGSPRGGSVTGVCESLAAVGRALASAMAGSGPLNLAFPFLSHSMLRALGGPKGASPVTVPAVTDLTSTFGVLQEGHRGRGLIETSQDPFATAHQLLAVFPSLKLIRVFPKTPPTHRASQEGARRFTAGDAQPRASPSPPASAPRLTLDDFLDPSVSASPPLAETHGGTRHGAHRSSNASSLGEEFVWGGLEVCLAALSSLGVGVEECEAATSTCFE</sequence>
<reference evidence="2" key="1">
    <citation type="submission" date="2014-11" db="EMBL/GenBank/DDBJ databases">
        <authorList>
            <person name="Otto D Thomas"/>
            <person name="Naeem Raeece"/>
        </authorList>
    </citation>
    <scope>NUCLEOTIDE SEQUENCE</scope>
</reference>
<dbReference type="EMBL" id="CDMZ01005679">
    <property type="protein sequence ID" value="CEM53425.1"/>
    <property type="molecule type" value="Genomic_DNA"/>
</dbReference>
<gene>
    <name evidence="2" type="ORF">Cvel_11950</name>
</gene>
<feature type="region of interest" description="Disordered" evidence="1">
    <location>
        <begin position="545"/>
        <end position="610"/>
    </location>
</feature>
<protein>
    <recommendedName>
        <fullName evidence="3">F-box domain-containing protein</fullName>
    </recommendedName>
</protein>
<evidence type="ECO:0000313" key="2">
    <source>
        <dbReference type="EMBL" id="CEM53425.1"/>
    </source>
</evidence>
<dbReference type="VEuPathDB" id="CryptoDB:Cvel_11950"/>
<evidence type="ECO:0008006" key="3">
    <source>
        <dbReference type="Google" id="ProtNLM"/>
    </source>
</evidence>
<organism evidence="2">
    <name type="scientific">Chromera velia CCMP2878</name>
    <dbReference type="NCBI Taxonomy" id="1169474"/>
    <lineage>
        <taxon>Eukaryota</taxon>
        <taxon>Sar</taxon>
        <taxon>Alveolata</taxon>
        <taxon>Colpodellida</taxon>
        <taxon>Chromeraceae</taxon>
        <taxon>Chromera</taxon>
    </lineage>
</organism>
<accession>A0A0G4I8G8</accession>
<dbReference type="AlphaFoldDB" id="A0A0G4I8G8"/>
<proteinExistence type="predicted"/>